<organism evidence="1 2">
    <name type="scientific">Lecanosticta acicola</name>
    <dbReference type="NCBI Taxonomy" id="111012"/>
    <lineage>
        <taxon>Eukaryota</taxon>
        <taxon>Fungi</taxon>
        <taxon>Dikarya</taxon>
        <taxon>Ascomycota</taxon>
        <taxon>Pezizomycotina</taxon>
        <taxon>Dothideomycetes</taxon>
        <taxon>Dothideomycetidae</taxon>
        <taxon>Mycosphaerellales</taxon>
        <taxon>Mycosphaerellaceae</taxon>
        <taxon>Lecanosticta</taxon>
    </lineage>
</organism>
<evidence type="ECO:0000313" key="1">
    <source>
        <dbReference type="EMBL" id="CAK3772546.1"/>
    </source>
</evidence>
<sequence length="182" mass="19548">MGGLLGTIERDSASSEARKILARQCKALRWIEAADEEVFRAILDIIPRDAAATTRLASKKPAQPSTPNSPLIEPLEADNVSSELPRLMSGQQLGNSYEALRSDAGSLHHALMGFQNMLSSDLVIAGQIHDIAALSEGRFTSVVKAKPCPAAHSIPAKRTSDPSPLKLALQDVQANARWFGIQ</sequence>
<dbReference type="Proteomes" id="UP001296104">
    <property type="component" value="Unassembled WGS sequence"/>
</dbReference>
<dbReference type="EMBL" id="CAVMBE010000002">
    <property type="protein sequence ID" value="CAK3772546.1"/>
    <property type="molecule type" value="Genomic_DNA"/>
</dbReference>
<proteinExistence type="predicted"/>
<dbReference type="AlphaFoldDB" id="A0AAI8W1N6"/>
<accession>A0AAI8W1N6</accession>
<comment type="caution">
    <text evidence="1">The sequence shown here is derived from an EMBL/GenBank/DDBJ whole genome shotgun (WGS) entry which is preliminary data.</text>
</comment>
<gene>
    <name evidence="1" type="ORF">LECACI_7A000452</name>
</gene>
<protein>
    <submittedName>
        <fullName evidence="1">Uncharacterized protein</fullName>
    </submittedName>
</protein>
<name>A0AAI8W1N6_9PEZI</name>
<reference evidence="1" key="1">
    <citation type="submission" date="2023-11" db="EMBL/GenBank/DDBJ databases">
        <authorList>
            <person name="Alioto T."/>
            <person name="Alioto T."/>
            <person name="Gomez Garrido J."/>
        </authorList>
    </citation>
    <scope>NUCLEOTIDE SEQUENCE</scope>
</reference>
<evidence type="ECO:0000313" key="2">
    <source>
        <dbReference type="Proteomes" id="UP001296104"/>
    </source>
</evidence>
<keyword evidence="2" id="KW-1185">Reference proteome</keyword>